<dbReference type="Proteomes" id="UP000546584">
    <property type="component" value="Unassembled WGS sequence"/>
</dbReference>
<keyword evidence="5" id="KW-0732">Signal</keyword>
<dbReference type="InterPro" id="IPR006664">
    <property type="entry name" value="OMP_bac"/>
</dbReference>
<dbReference type="SUPFAM" id="SSF103088">
    <property type="entry name" value="OmpA-like"/>
    <property type="match status" value="1"/>
</dbReference>
<evidence type="ECO:0000313" key="8">
    <source>
        <dbReference type="Proteomes" id="UP000546584"/>
    </source>
</evidence>
<keyword evidence="3" id="KW-0998">Cell outer membrane</keyword>
<evidence type="ECO:0000313" key="7">
    <source>
        <dbReference type="EMBL" id="NWD46021.1"/>
    </source>
</evidence>
<gene>
    <name evidence="7" type="ORF">HX826_29470</name>
</gene>
<feature type="chain" id="PRO_5042499168" evidence="5">
    <location>
        <begin position="26"/>
        <end position="296"/>
    </location>
</feature>
<dbReference type="Gene3D" id="3.30.1330.60">
    <property type="entry name" value="OmpA-like domain"/>
    <property type="match status" value="1"/>
</dbReference>
<dbReference type="RefSeq" id="WP_177027512.1">
    <property type="nucleotide sequence ID" value="NZ_JACAQR010000074.1"/>
</dbReference>
<dbReference type="PANTHER" id="PTHR30329">
    <property type="entry name" value="STATOR ELEMENT OF FLAGELLAR MOTOR COMPLEX"/>
    <property type="match status" value="1"/>
</dbReference>
<feature type="signal peptide" evidence="5">
    <location>
        <begin position="1"/>
        <end position="25"/>
    </location>
</feature>
<protein>
    <submittedName>
        <fullName evidence="7">OmpA family protein</fullName>
    </submittedName>
</protein>
<dbReference type="Pfam" id="PF00691">
    <property type="entry name" value="OmpA"/>
    <property type="match status" value="1"/>
</dbReference>
<sequence>MFKRMTILNVALLSAALASAQFASADEAFKPGSVSGKIFGAAYSQVAPVAERQTQVVYYRPTGMDSRQGAANVYIDREFHTALMPGGYTTFCVAPGQHSLGAYVNDAPQYKGKSTDVFSADLDGGKTYFLRVREDGYGAPQAVTRADAERELMGTRQQVQALSRASTVQACDNLPMAPQAQFKEYALSGDVLFAFSKSGTRDITSMGRDAIGDLIAQLKRENTNLNGIEVIGHTDAIGSASANYALGMQRAQTVRRLLVDGGLSSSAVTASSAGADQPISQGCYGSRSAQIACYAP</sequence>
<evidence type="ECO:0000259" key="6">
    <source>
        <dbReference type="PROSITE" id="PS51123"/>
    </source>
</evidence>
<evidence type="ECO:0000256" key="3">
    <source>
        <dbReference type="ARBA" id="ARBA00023237"/>
    </source>
</evidence>
<dbReference type="EMBL" id="JACAQR010000074">
    <property type="protein sequence ID" value="NWD46021.1"/>
    <property type="molecule type" value="Genomic_DNA"/>
</dbReference>
<accession>A0AAJ3H908</accession>
<feature type="domain" description="OmpA-like" evidence="6">
    <location>
        <begin position="180"/>
        <end position="296"/>
    </location>
</feature>
<proteinExistence type="predicted"/>
<comment type="subcellular location">
    <subcellularLocation>
        <location evidence="1">Cell outer membrane</location>
    </subcellularLocation>
</comment>
<evidence type="ECO:0000256" key="2">
    <source>
        <dbReference type="ARBA" id="ARBA00023136"/>
    </source>
</evidence>
<evidence type="ECO:0000256" key="4">
    <source>
        <dbReference type="PROSITE-ProRule" id="PRU00473"/>
    </source>
</evidence>
<dbReference type="InterPro" id="IPR006665">
    <property type="entry name" value="OmpA-like"/>
</dbReference>
<dbReference type="GO" id="GO:0009279">
    <property type="term" value="C:cell outer membrane"/>
    <property type="evidence" value="ECO:0007669"/>
    <property type="project" value="UniProtKB-SubCell"/>
</dbReference>
<evidence type="ECO:0000256" key="1">
    <source>
        <dbReference type="ARBA" id="ARBA00004442"/>
    </source>
</evidence>
<evidence type="ECO:0000256" key="5">
    <source>
        <dbReference type="SAM" id="SignalP"/>
    </source>
</evidence>
<dbReference type="CDD" id="cd07185">
    <property type="entry name" value="OmpA_C-like"/>
    <property type="match status" value="1"/>
</dbReference>
<dbReference type="InterPro" id="IPR036737">
    <property type="entry name" value="OmpA-like_sf"/>
</dbReference>
<dbReference type="AlphaFoldDB" id="A0AAJ3H908"/>
<name>A0AAJ3H908_9PSED</name>
<dbReference type="PRINTS" id="PR01021">
    <property type="entry name" value="OMPADOMAIN"/>
</dbReference>
<keyword evidence="2 4" id="KW-0472">Membrane</keyword>
<feature type="non-terminal residue" evidence="7">
    <location>
        <position position="296"/>
    </location>
</feature>
<dbReference type="PANTHER" id="PTHR30329:SF21">
    <property type="entry name" value="LIPOPROTEIN YIAD-RELATED"/>
    <property type="match status" value="1"/>
</dbReference>
<comment type="caution">
    <text evidence="7">The sequence shown here is derived from an EMBL/GenBank/DDBJ whole genome shotgun (WGS) entry which is preliminary data.</text>
</comment>
<dbReference type="PROSITE" id="PS51123">
    <property type="entry name" value="OMPA_2"/>
    <property type="match status" value="1"/>
</dbReference>
<reference evidence="7 8" key="1">
    <citation type="submission" date="2020-04" db="EMBL/GenBank/DDBJ databases">
        <title>Molecular characterization of pseudomonads from Agaricus bisporus reveal novel blotch 2 pathogens in Western Europe.</title>
        <authorList>
            <person name="Taparia T."/>
            <person name="Krijger M."/>
            <person name="Haynes E."/>
            <person name="Elpinstone J.G."/>
            <person name="Noble R."/>
            <person name="Van Der Wolf J."/>
        </authorList>
    </citation>
    <scope>NUCLEOTIDE SEQUENCE [LARGE SCALE GENOMIC DNA]</scope>
    <source>
        <strain evidence="7 8">IPO3753</strain>
    </source>
</reference>
<organism evidence="7 8">
    <name type="scientific">Pseudomonas yamanorum</name>
    <dbReference type="NCBI Taxonomy" id="515393"/>
    <lineage>
        <taxon>Bacteria</taxon>
        <taxon>Pseudomonadati</taxon>
        <taxon>Pseudomonadota</taxon>
        <taxon>Gammaproteobacteria</taxon>
        <taxon>Pseudomonadales</taxon>
        <taxon>Pseudomonadaceae</taxon>
        <taxon>Pseudomonas</taxon>
    </lineage>
</organism>
<dbReference type="InterPro" id="IPR050330">
    <property type="entry name" value="Bact_OuterMem_StrucFunc"/>
</dbReference>